<comment type="catalytic activity">
    <reaction evidence="1">
        <text>S-ubiquitinyl-[E2 ubiquitin-conjugating enzyme]-L-cysteine + [acceptor protein]-L-lysine = [E2 ubiquitin-conjugating enzyme]-L-cysteine + N(6)-ubiquitinyl-[acceptor protein]-L-lysine.</text>
        <dbReference type="EC" id="2.3.2.26"/>
    </reaction>
</comment>
<reference evidence="8 9" key="2">
    <citation type="journal article" date="2017" name="Genome Biol.">
        <title>New reference genome sequences of hot pepper reveal the massive evolution of plant disease-resistance genes by retroduplication.</title>
        <authorList>
            <person name="Kim S."/>
            <person name="Park J."/>
            <person name="Yeom S.I."/>
            <person name="Kim Y.M."/>
            <person name="Seo E."/>
            <person name="Kim K.T."/>
            <person name="Kim M.S."/>
            <person name="Lee J.M."/>
            <person name="Cheong K."/>
            <person name="Shin H.S."/>
            <person name="Kim S.B."/>
            <person name="Han K."/>
            <person name="Lee J."/>
            <person name="Park M."/>
            <person name="Lee H.A."/>
            <person name="Lee H.Y."/>
            <person name="Lee Y."/>
            <person name="Oh S."/>
            <person name="Lee J.H."/>
            <person name="Choi E."/>
            <person name="Choi E."/>
            <person name="Lee S.E."/>
            <person name="Jeon J."/>
            <person name="Kim H."/>
            <person name="Choi G."/>
            <person name="Song H."/>
            <person name="Lee J."/>
            <person name="Lee S.C."/>
            <person name="Kwon J.K."/>
            <person name="Lee H.Y."/>
            <person name="Koo N."/>
            <person name="Hong Y."/>
            <person name="Kim R.W."/>
            <person name="Kang W.H."/>
            <person name="Huh J.H."/>
            <person name="Kang B.C."/>
            <person name="Yang T.J."/>
            <person name="Lee Y.H."/>
            <person name="Bennetzen J.L."/>
            <person name="Choi D."/>
        </authorList>
    </citation>
    <scope>NUCLEOTIDE SEQUENCE [LARGE SCALE GENOMIC DNA]</scope>
    <source>
        <strain evidence="9">cv. CM334</strain>
    </source>
</reference>
<comment type="caution">
    <text evidence="8">The sequence shown here is derived from an EMBL/GenBank/DDBJ whole genome shotgun (WGS) entry which is preliminary data.</text>
</comment>
<name>A0A2G2ZHW4_CAPAN</name>
<dbReference type="InterPro" id="IPR016024">
    <property type="entry name" value="ARM-type_fold"/>
</dbReference>
<dbReference type="InterPro" id="IPR000225">
    <property type="entry name" value="Armadillo"/>
</dbReference>
<dbReference type="PANTHER" id="PTHR45670">
    <property type="entry name" value="E3 UBIQUITIN-PROTEIN LIGASE TRIP12"/>
    <property type="match status" value="1"/>
</dbReference>
<dbReference type="GO" id="GO:0061630">
    <property type="term" value="F:ubiquitin protein ligase activity"/>
    <property type="evidence" value="ECO:0007669"/>
    <property type="project" value="UniProtKB-EC"/>
</dbReference>
<dbReference type="InterPro" id="IPR045322">
    <property type="entry name" value="HECTD1/TRIP12-like"/>
</dbReference>
<gene>
    <name evidence="8" type="ORF">T459_14587</name>
</gene>
<evidence type="ECO:0000256" key="5">
    <source>
        <dbReference type="PROSITE-ProRule" id="PRU00259"/>
    </source>
</evidence>
<protein>
    <recommendedName>
        <fullName evidence="2">HECT-type E3 ubiquitin transferase</fullName>
        <ecNumber evidence="2">2.3.2.26</ecNumber>
    </recommendedName>
</protein>
<feature type="domain" description="Exportin-5 C-terminal" evidence="6">
    <location>
        <begin position="415"/>
        <end position="470"/>
    </location>
</feature>
<dbReference type="Pfam" id="PF25579">
    <property type="entry name" value="TPR_TRIP12_N"/>
    <property type="match status" value="1"/>
</dbReference>
<keyword evidence="9" id="KW-1185">Reference proteome</keyword>
<organism evidence="8 9">
    <name type="scientific">Capsicum annuum</name>
    <name type="common">Capsicum pepper</name>
    <dbReference type="NCBI Taxonomy" id="4072"/>
    <lineage>
        <taxon>Eukaryota</taxon>
        <taxon>Viridiplantae</taxon>
        <taxon>Streptophyta</taxon>
        <taxon>Embryophyta</taxon>
        <taxon>Tracheophyta</taxon>
        <taxon>Spermatophyta</taxon>
        <taxon>Magnoliopsida</taxon>
        <taxon>eudicotyledons</taxon>
        <taxon>Gunneridae</taxon>
        <taxon>Pentapetalae</taxon>
        <taxon>asterids</taxon>
        <taxon>lamiids</taxon>
        <taxon>Solanales</taxon>
        <taxon>Solanaceae</taxon>
        <taxon>Solanoideae</taxon>
        <taxon>Capsiceae</taxon>
        <taxon>Capsicum</taxon>
    </lineage>
</organism>
<accession>A0A2G2ZHW4</accession>
<dbReference type="EMBL" id="AYRZ02000005">
    <property type="protein sequence ID" value="PHT81572.1"/>
    <property type="molecule type" value="Genomic_DNA"/>
</dbReference>
<proteinExistence type="predicted"/>
<feature type="domain" description="E3 ubiquitin-protein ligase TRIP12-like TPR repeats" evidence="7">
    <location>
        <begin position="55"/>
        <end position="195"/>
    </location>
</feature>
<dbReference type="InterPro" id="IPR011989">
    <property type="entry name" value="ARM-like"/>
</dbReference>
<dbReference type="InterPro" id="IPR057948">
    <property type="entry name" value="TPR_TRIP12_N"/>
</dbReference>
<dbReference type="Proteomes" id="UP000222542">
    <property type="component" value="Unassembled WGS sequence"/>
</dbReference>
<dbReference type="Pfam" id="PF19273">
    <property type="entry name" value="Exportin-5"/>
    <property type="match status" value="1"/>
</dbReference>
<dbReference type="STRING" id="4072.A0A2G2ZHW4"/>
<dbReference type="AlphaFoldDB" id="A0A2G2ZHW4"/>
<dbReference type="EC" id="2.3.2.26" evidence="2"/>
<evidence type="ECO:0000259" key="6">
    <source>
        <dbReference type="Pfam" id="PF19273"/>
    </source>
</evidence>
<feature type="repeat" description="ARM" evidence="5">
    <location>
        <begin position="114"/>
        <end position="142"/>
    </location>
</feature>
<keyword evidence="4" id="KW-0677">Repeat</keyword>
<dbReference type="PANTHER" id="PTHR45670:SF1">
    <property type="entry name" value="E3 UBIQUITIN-PROTEIN LIGASE HECTD1"/>
    <property type="match status" value="1"/>
</dbReference>
<dbReference type="InterPro" id="IPR045478">
    <property type="entry name" value="Exportin-5_C"/>
</dbReference>
<sequence length="482" mass="53027">MVQYDMVWYGKEKENEVRVGDRDAEQSLGLNIDSGVGVGGEDNDNDSEGGVGILHQNLTSASSALQGLSGRLKKILAGLRANGEEGKQVEALMQLCEMVSIGTEDSLSTFSVYSFVPVLVGLLNHENNPDIMLLAARALTHLVDVLPSSCVVVVHYGAISCFVARLLTIEYMDLAEQSLQALKKISQEHPTACLRAGALMAVLSYLDFFSTRVQRVALATATNMCKKLPSDASDFVMEVVPPMMNLLQYHDAKLTQHGFVGLHIIAYCFIPHTNMMADEAVTLRAYDFYLGWLGNERILGSSLDPLNLLKSFTGPVPALPTRMPENVNPRLRTSCFPQCKEKYDLELAKLVSEFENSSSEAKLESPRPQLPQWLQSAKLKNDSNVTSLSQIKDQGFLQQKTQELQKKWNNACLQLQPNFQNNGIADIMAVLQTEGGLLRGEHNLLGEAFLIMASAVGVQQQLEVLAWLLELLVFCFLSGSEG</sequence>
<keyword evidence="3" id="KW-0808">Transferase</keyword>
<evidence type="ECO:0000313" key="8">
    <source>
        <dbReference type="EMBL" id="PHT81572.1"/>
    </source>
</evidence>
<evidence type="ECO:0000256" key="3">
    <source>
        <dbReference type="ARBA" id="ARBA00022679"/>
    </source>
</evidence>
<reference evidence="8 9" key="1">
    <citation type="journal article" date="2014" name="Nat. Genet.">
        <title>Genome sequence of the hot pepper provides insights into the evolution of pungency in Capsicum species.</title>
        <authorList>
            <person name="Kim S."/>
            <person name="Park M."/>
            <person name="Yeom S.I."/>
            <person name="Kim Y.M."/>
            <person name="Lee J.M."/>
            <person name="Lee H.A."/>
            <person name="Seo E."/>
            <person name="Choi J."/>
            <person name="Cheong K."/>
            <person name="Kim K.T."/>
            <person name="Jung K."/>
            <person name="Lee G.W."/>
            <person name="Oh S.K."/>
            <person name="Bae C."/>
            <person name="Kim S.B."/>
            <person name="Lee H.Y."/>
            <person name="Kim S.Y."/>
            <person name="Kim M.S."/>
            <person name="Kang B.C."/>
            <person name="Jo Y.D."/>
            <person name="Yang H.B."/>
            <person name="Jeong H.J."/>
            <person name="Kang W.H."/>
            <person name="Kwon J.K."/>
            <person name="Shin C."/>
            <person name="Lim J.Y."/>
            <person name="Park J.H."/>
            <person name="Huh J.H."/>
            <person name="Kim J.S."/>
            <person name="Kim B.D."/>
            <person name="Cohen O."/>
            <person name="Paran I."/>
            <person name="Suh M.C."/>
            <person name="Lee S.B."/>
            <person name="Kim Y.K."/>
            <person name="Shin Y."/>
            <person name="Noh S.J."/>
            <person name="Park J."/>
            <person name="Seo Y.S."/>
            <person name="Kwon S.Y."/>
            <person name="Kim H.A."/>
            <person name="Park J.M."/>
            <person name="Kim H.J."/>
            <person name="Choi S.B."/>
            <person name="Bosland P.W."/>
            <person name="Reeves G."/>
            <person name="Jo S.H."/>
            <person name="Lee B.W."/>
            <person name="Cho H.T."/>
            <person name="Choi H.S."/>
            <person name="Lee M.S."/>
            <person name="Yu Y."/>
            <person name="Do Choi Y."/>
            <person name="Park B.S."/>
            <person name="van Deynze A."/>
            <person name="Ashrafi H."/>
            <person name="Hill T."/>
            <person name="Kim W.T."/>
            <person name="Pai H.S."/>
            <person name="Ahn H.K."/>
            <person name="Yeam I."/>
            <person name="Giovannoni J.J."/>
            <person name="Rose J.K."/>
            <person name="Sorensen I."/>
            <person name="Lee S.J."/>
            <person name="Kim R.W."/>
            <person name="Choi I.Y."/>
            <person name="Choi B.S."/>
            <person name="Lim J.S."/>
            <person name="Lee Y.H."/>
            <person name="Choi D."/>
        </authorList>
    </citation>
    <scope>NUCLEOTIDE SEQUENCE [LARGE SCALE GENOMIC DNA]</scope>
    <source>
        <strain evidence="9">cv. CM334</strain>
    </source>
</reference>
<dbReference type="Gramene" id="PHT81572">
    <property type="protein sequence ID" value="PHT81572"/>
    <property type="gene ID" value="T459_14587"/>
</dbReference>
<evidence type="ECO:0000313" key="9">
    <source>
        <dbReference type="Proteomes" id="UP000222542"/>
    </source>
</evidence>
<dbReference type="PROSITE" id="PS50176">
    <property type="entry name" value="ARM_REPEAT"/>
    <property type="match status" value="1"/>
</dbReference>
<evidence type="ECO:0000256" key="1">
    <source>
        <dbReference type="ARBA" id="ARBA00000885"/>
    </source>
</evidence>
<dbReference type="GO" id="GO:0006511">
    <property type="term" value="P:ubiquitin-dependent protein catabolic process"/>
    <property type="evidence" value="ECO:0007669"/>
    <property type="project" value="InterPro"/>
</dbReference>
<evidence type="ECO:0000256" key="4">
    <source>
        <dbReference type="ARBA" id="ARBA00022737"/>
    </source>
</evidence>
<evidence type="ECO:0000259" key="7">
    <source>
        <dbReference type="Pfam" id="PF25579"/>
    </source>
</evidence>
<evidence type="ECO:0000256" key="2">
    <source>
        <dbReference type="ARBA" id="ARBA00012485"/>
    </source>
</evidence>
<dbReference type="SUPFAM" id="SSF48371">
    <property type="entry name" value="ARM repeat"/>
    <property type="match status" value="1"/>
</dbReference>
<dbReference type="Gene3D" id="1.25.10.10">
    <property type="entry name" value="Leucine-rich Repeat Variant"/>
    <property type="match status" value="1"/>
</dbReference>